<dbReference type="EMBL" id="CAJVPM010011031">
    <property type="protein sequence ID" value="CAG8578007.1"/>
    <property type="molecule type" value="Genomic_DNA"/>
</dbReference>
<sequence length="156" mass="17903">ETLSSGKVEISDRTLEDIRNFGKTAFEGALDKELIKTAKELDVRINELQNGYSLRNFIYRFLNGNFANEYEDAKKMSFQVRLEEMRNIARMNIAIFDILSIDKKAIAKVRNTIEEIRDSTNSNYLNESRLEALEDFLWIMSGELPESLPVIGSITA</sequence>
<accession>A0ACA9M9A6</accession>
<feature type="non-terminal residue" evidence="1">
    <location>
        <position position="1"/>
    </location>
</feature>
<evidence type="ECO:0000313" key="2">
    <source>
        <dbReference type="Proteomes" id="UP000789860"/>
    </source>
</evidence>
<evidence type="ECO:0000313" key="1">
    <source>
        <dbReference type="EMBL" id="CAG8578007.1"/>
    </source>
</evidence>
<comment type="caution">
    <text evidence="1">The sequence shown here is derived from an EMBL/GenBank/DDBJ whole genome shotgun (WGS) entry which is preliminary data.</text>
</comment>
<dbReference type="Proteomes" id="UP000789860">
    <property type="component" value="Unassembled WGS sequence"/>
</dbReference>
<gene>
    <name evidence="1" type="ORF">SCALOS_LOCUS6094</name>
</gene>
<protein>
    <submittedName>
        <fullName evidence="1">7907_t:CDS:1</fullName>
    </submittedName>
</protein>
<name>A0ACA9M9A6_9GLOM</name>
<reference evidence="1" key="1">
    <citation type="submission" date="2021-06" db="EMBL/GenBank/DDBJ databases">
        <authorList>
            <person name="Kallberg Y."/>
            <person name="Tangrot J."/>
            <person name="Rosling A."/>
        </authorList>
    </citation>
    <scope>NUCLEOTIDE SEQUENCE</scope>
    <source>
        <strain evidence="1">AU212A</strain>
    </source>
</reference>
<organism evidence="1 2">
    <name type="scientific">Scutellospora calospora</name>
    <dbReference type="NCBI Taxonomy" id="85575"/>
    <lineage>
        <taxon>Eukaryota</taxon>
        <taxon>Fungi</taxon>
        <taxon>Fungi incertae sedis</taxon>
        <taxon>Mucoromycota</taxon>
        <taxon>Glomeromycotina</taxon>
        <taxon>Glomeromycetes</taxon>
        <taxon>Diversisporales</taxon>
        <taxon>Gigasporaceae</taxon>
        <taxon>Scutellospora</taxon>
    </lineage>
</organism>
<keyword evidence="2" id="KW-1185">Reference proteome</keyword>
<proteinExistence type="predicted"/>